<dbReference type="InterPro" id="IPR011761">
    <property type="entry name" value="ATP-grasp"/>
</dbReference>
<dbReference type="InterPro" id="IPR013815">
    <property type="entry name" value="ATP_grasp_subdomain_1"/>
</dbReference>
<dbReference type="Gene3D" id="3.30.1490.20">
    <property type="entry name" value="ATP-grasp fold, A domain"/>
    <property type="match status" value="1"/>
</dbReference>
<protein>
    <recommendedName>
        <fullName evidence="4">ATP-grasp domain-containing protein</fullName>
    </recommendedName>
</protein>
<evidence type="ECO:0000256" key="1">
    <source>
        <dbReference type="ARBA" id="ARBA00010871"/>
    </source>
</evidence>
<evidence type="ECO:0000313" key="5">
    <source>
        <dbReference type="EMBL" id="GHB32830.1"/>
    </source>
</evidence>
<dbReference type="PROSITE" id="PS50975">
    <property type="entry name" value="ATP_GRASP"/>
    <property type="match status" value="1"/>
</dbReference>
<evidence type="ECO:0000256" key="3">
    <source>
        <dbReference type="PROSITE-ProRule" id="PRU00409"/>
    </source>
</evidence>
<accession>A0ABQ3EC09</accession>
<reference evidence="6" key="1">
    <citation type="journal article" date="2019" name="Int. J. Syst. Evol. Microbiol.">
        <title>The Global Catalogue of Microorganisms (GCM) 10K type strain sequencing project: providing services to taxonomists for standard genome sequencing and annotation.</title>
        <authorList>
            <consortium name="The Broad Institute Genomics Platform"/>
            <consortium name="The Broad Institute Genome Sequencing Center for Infectious Disease"/>
            <person name="Wu L."/>
            <person name="Ma J."/>
        </authorList>
    </citation>
    <scope>NUCLEOTIDE SEQUENCE [LARGE SCALE GENOMIC DNA]</scope>
    <source>
        <strain evidence="6">KCTC 12861</strain>
    </source>
</reference>
<dbReference type="InterPro" id="IPR011095">
    <property type="entry name" value="Dala_Dala_lig_C"/>
</dbReference>
<dbReference type="PANTHER" id="PTHR23132">
    <property type="entry name" value="D-ALANINE--D-ALANINE LIGASE"/>
    <property type="match status" value="1"/>
</dbReference>
<keyword evidence="3" id="KW-0067">ATP-binding</keyword>
<dbReference type="Proteomes" id="UP000637980">
    <property type="component" value="Unassembled WGS sequence"/>
</dbReference>
<comment type="caution">
    <text evidence="5">The sequence shown here is derived from an EMBL/GenBank/DDBJ whole genome shotgun (WGS) entry which is preliminary data.</text>
</comment>
<keyword evidence="6" id="KW-1185">Reference proteome</keyword>
<dbReference type="Pfam" id="PF07478">
    <property type="entry name" value="Dala_Dala_lig_C"/>
    <property type="match status" value="1"/>
</dbReference>
<keyword evidence="2" id="KW-0436">Ligase</keyword>
<dbReference type="SUPFAM" id="SSF56059">
    <property type="entry name" value="Glutathione synthetase ATP-binding domain-like"/>
    <property type="match status" value="1"/>
</dbReference>
<organism evidence="5 6">
    <name type="scientific">Pseudovibrio japonicus</name>
    <dbReference type="NCBI Taxonomy" id="366534"/>
    <lineage>
        <taxon>Bacteria</taxon>
        <taxon>Pseudomonadati</taxon>
        <taxon>Pseudomonadota</taxon>
        <taxon>Alphaproteobacteria</taxon>
        <taxon>Hyphomicrobiales</taxon>
        <taxon>Stappiaceae</taxon>
        <taxon>Pseudovibrio</taxon>
    </lineage>
</organism>
<dbReference type="EMBL" id="BMXE01000003">
    <property type="protein sequence ID" value="GHB32830.1"/>
    <property type="molecule type" value="Genomic_DNA"/>
</dbReference>
<evidence type="ECO:0000256" key="2">
    <source>
        <dbReference type="ARBA" id="ARBA00022598"/>
    </source>
</evidence>
<evidence type="ECO:0000259" key="4">
    <source>
        <dbReference type="PROSITE" id="PS50975"/>
    </source>
</evidence>
<proteinExistence type="inferred from homology"/>
<dbReference type="Gene3D" id="3.30.470.20">
    <property type="entry name" value="ATP-grasp fold, B domain"/>
    <property type="match status" value="1"/>
</dbReference>
<dbReference type="PANTHER" id="PTHR23132:SF23">
    <property type="entry name" value="D-ALANINE--D-ALANINE LIGASE B"/>
    <property type="match status" value="1"/>
</dbReference>
<feature type="domain" description="ATP-grasp" evidence="4">
    <location>
        <begin position="62"/>
        <end position="279"/>
    </location>
</feature>
<keyword evidence="3" id="KW-0547">Nucleotide-binding</keyword>
<name>A0ABQ3EC09_9HYPH</name>
<comment type="similarity">
    <text evidence="1">Belongs to the D-alanine--D-alanine ligase family.</text>
</comment>
<evidence type="ECO:0000313" key="6">
    <source>
        <dbReference type="Proteomes" id="UP000637980"/>
    </source>
</evidence>
<sequence length="292" mass="32003">MSGLSDVVTSKPDLVVLCNKYFLDVSDNTKTWFSDYFSEHAIAFTGSDRKSLEFDSNKGKAKAAIQNHGIATAKFFQTSPGQFETEDKLPLFLPLFVKPIDAANGNGIDENSIVRDFESYQNKVKELFESYGADVLVEEVLPGREFTVAIFDDPESGLRSIMPVEIIAPMNEKGDRVLGCAAKQQNHELLRTITEPTLSAVSELAGSVFTALEVKSFGRIDIKLDTEGKPNFLEANLVPGMAPDSSYFPRACSLQHGSKSKKDLPSAMTYSEVALKIVELGLSQINTSQQVS</sequence>
<gene>
    <name evidence="5" type="ORF">GCM10007094_22220</name>
</gene>